<sequence>MEQLTLHTNKKHFQAILKGEETVEKRYVYPNNAKKYVIEEDKTDNNGEDVTIVTPVHYDALQFVCGRKKDAPRLTIEVKSSEFVVLTDENGNDLTFEENGNEYYVCQVWYTLGDIIATENVSE</sequence>
<keyword evidence="2" id="KW-1185">Reference proteome</keyword>
<evidence type="ECO:0000313" key="1">
    <source>
        <dbReference type="EMBL" id="TGY80973.1"/>
    </source>
</evidence>
<comment type="caution">
    <text evidence="1">The sequence shown here is derived from an EMBL/GenBank/DDBJ whole genome shotgun (WGS) entry which is preliminary data.</text>
</comment>
<reference evidence="1" key="1">
    <citation type="submission" date="2019-04" db="EMBL/GenBank/DDBJ databases">
        <title>Microbes associate with the intestines of laboratory mice.</title>
        <authorList>
            <person name="Navarre W."/>
            <person name="Wong E."/>
            <person name="Huang K."/>
            <person name="Tropini C."/>
            <person name="Ng K."/>
            <person name="Yu B."/>
        </authorList>
    </citation>
    <scope>NUCLEOTIDE SEQUENCE</scope>
    <source>
        <strain evidence="1">NM04_E33</strain>
    </source>
</reference>
<gene>
    <name evidence="1" type="ORF">E5331_00910</name>
</gene>
<protein>
    <submittedName>
        <fullName evidence="1">Uncharacterized protein</fullName>
    </submittedName>
</protein>
<accession>A0AC61RKW4</accession>
<organism evidence="1 2">
    <name type="scientific">Lepagella muris</name>
    <dbReference type="NCBI Taxonomy" id="3032870"/>
    <lineage>
        <taxon>Bacteria</taxon>
        <taxon>Pseudomonadati</taxon>
        <taxon>Bacteroidota</taxon>
        <taxon>Bacteroidia</taxon>
        <taxon>Bacteroidales</taxon>
        <taxon>Muribaculaceae</taxon>
        <taxon>Lepagella</taxon>
    </lineage>
</organism>
<dbReference type="Proteomes" id="UP000306319">
    <property type="component" value="Unassembled WGS sequence"/>
</dbReference>
<proteinExistence type="predicted"/>
<dbReference type="EMBL" id="SRYB01000001">
    <property type="protein sequence ID" value="TGY80973.1"/>
    <property type="molecule type" value="Genomic_DNA"/>
</dbReference>
<evidence type="ECO:0000313" key="2">
    <source>
        <dbReference type="Proteomes" id="UP000306319"/>
    </source>
</evidence>
<name>A0AC61RKW4_9BACT</name>